<dbReference type="EMBL" id="VUNM01000028">
    <property type="protein sequence ID" value="MST89902.1"/>
    <property type="molecule type" value="Genomic_DNA"/>
</dbReference>
<evidence type="ECO:0000256" key="1">
    <source>
        <dbReference type="SAM" id="Phobius"/>
    </source>
</evidence>
<keyword evidence="3" id="KW-1185">Reference proteome</keyword>
<protein>
    <submittedName>
        <fullName evidence="2">Uncharacterized protein</fullName>
    </submittedName>
</protein>
<keyword evidence="1" id="KW-0472">Membrane</keyword>
<dbReference type="Proteomes" id="UP000442619">
    <property type="component" value="Unassembled WGS sequence"/>
</dbReference>
<proteinExistence type="predicted"/>
<feature type="transmembrane region" description="Helical" evidence="1">
    <location>
        <begin position="449"/>
        <end position="468"/>
    </location>
</feature>
<gene>
    <name evidence="2" type="ORF">FYJ79_10025</name>
</gene>
<reference evidence="2 3" key="1">
    <citation type="submission" date="2019-08" db="EMBL/GenBank/DDBJ databases">
        <title>In-depth cultivation of the pig gut microbiome towards novel bacterial diversity and tailored functional studies.</title>
        <authorList>
            <person name="Wylensek D."/>
            <person name="Hitch T.C.A."/>
            <person name="Clavel T."/>
        </authorList>
    </citation>
    <scope>NUCLEOTIDE SEQUENCE [LARGE SCALE GENOMIC DNA]</scope>
    <source>
        <strain evidence="2 3">CA-Schmier-601-WT-3</strain>
    </source>
</reference>
<organism evidence="2 3">
    <name type="scientific">Sharpea porci</name>
    <dbReference type="NCBI Taxonomy" id="2652286"/>
    <lineage>
        <taxon>Bacteria</taxon>
        <taxon>Bacillati</taxon>
        <taxon>Bacillota</taxon>
        <taxon>Erysipelotrichia</taxon>
        <taxon>Erysipelotrichales</taxon>
        <taxon>Coprobacillaceae</taxon>
        <taxon>Sharpea</taxon>
    </lineage>
</organism>
<evidence type="ECO:0000313" key="2">
    <source>
        <dbReference type="EMBL" id="MST89902.1"/>
    </source>
</evidence>
<name>A0A844FX04_9FIRM</name>
<dbReference type="RefSeq" id="WP_154517773.1">
    <property type="nucleotide sequence ID" value="NZ_VUNM01000028.1"/>
</dbReference>
<keyword evidence="1" id="KW-0812">Transmembrane</keyword>
<comment type="caution">
    <text evidence="2">The sequence shown here is derived from an EMBL/GenBank/DDBJ whole genome shotgun (WGS) entry which is preliminary data.</text>
</comment>
<evidence type="ECO:0000313" key="3">
    <source>
        <dbReference type="Proteomes" id="UP000442619"/>
    </source>
</evidence>
<keyword evidence="1" id="KW-1133">Transmembrane helix</keyword>
<sequence>MDISQLLTSPLYTPLYSDDLDMVNVYGQPILRRSTDNSQRSIFFFTTLDSIYHFIEEDGGIVDDVYPFALVEGDAFITLLQKAYSLGITHVVFDLNEENHITYKLDYFFKQCHIAPTQNNVTTIGTYPIYNYYDPYKLTQTEIDHLSNNYNQMSLPELIYSYHKTPDKAILKAIRLALDHIPYYLKLSDYQEPITNNNQLTIYYTNRFIYHERNQYTSFETVEALDDLLKRFAIKEIVITDGTHDKLILQASTFLSQDLHKIYQEPSFTLLITDFQDDYYGGYLHGVIKTDNDYTLYTTSSTTIHIDEIVEGQKIVTKANDSYIRIKTNKPIHEYNYSVVTNMPAVDNPVLSVLAFHTQSMMIEPGFSKALDAAILSSRYYLIDDHKAVLSPKLTQQPYQKVDFNKLLQQHSDILINEGMSNSLLLPYDYLAHLQDQPEVQQESSSTHFITYILIALLVVLVILYVYLSYFQ</sequence>
<accession>A0A844FX04</accession>
<dbReference type="AlphaFoldDB" id="A0A844FX04"/>